<comment type="caution">
    <text evidence="3">The sequence shown here is derived from an EMBL/GenBank/DDBJ whole genome shotgun (WGS) entry which is preliminary data.</text>
</comment>
<evidence type="ECO:0000313" key="4">
    <source>
        <dbReference type="Proteomes" id="UP000245137"/>
    </source>
</evidence>
<accession>A0A2U1STN3</accession>
<keyword evidence="4" id="KW-1185">Reference proteome</keyword>
<protein>
    <submittedName>
        <fullName evidence="3">Cobaltochelatase subunit CobN</fullName>
    </submittedName>
</protein>
<reference evidence="3 4" key="1">
    <citation type="journal article" date="2018" name="Appl. Microbiol. Biotechnol.">
        <title>Co-cultivation of the strictly anaerobic methanogen Methanosarcina barkeri with aerobic methanotrophs in an oxygen-limited membrane bioreactor.</title>
        <authorList>
            <person name="In 't Zandt M.H."/>
            <person name="van den Bosch T.J.M."/>
            <person name="Rijkers R."/>
            <person name="van Kessel M.A.H.J."/>
            <person name="Jetten M.S.M."/>
            <person name="Welte C.U."/>
        </authorList>
    </citation>
    <scope>NUCLEOTIDE SEQUENCE [LARGE SCALE GENOMIC DNA]</scope>
    <source>
        <strain evidence="3 4">DSM 17706</strain>
    </source>
</reference>
<dbReference type="RefSeq" id="WP_108916337.1">
    <property type="nucleotide sequence ID" value="NZ_BGJY01000005.1"/>
</dbReference>
<evidence type="ECO:0000313" key="3">
    <source>
        <dbReference type="EMBL" id="PWB94968.1"/>
    </source>
</evidence>
<evidence type="ECO:0000256" key="1">
    <source>
        <dbReference type="SAM" id="MobiDB-lite"/>
    </source>
</evidence>
<sequence>MHLLARDLHGLDDNEAAVDLGQTPAQIVFLSFSDAELSLLAELHEQNAALPSLRCASLARLKHPYSVDLYIDKVARHARLVVVRLLGGKDYWAYGVDELATAARMQGFALAIVPGDMHSDERLERASTLSSDALTRIWSFFRDGGPDNLRSFLGYSATLAGTPTPWSESAPAPLAGRCEQACRTALGANPPPHAEEAAQPPSRSTRGTAPPSFETPAARAPQDEGTSGQSSGAQAASAPRALVTFYRSAWLAGDFAPIVALADALHKRGFCVEAYFVASLKDSACETLLAQTIAEFRPDVILNATAFSARTAGGSVLDRADAPVLQIALATSTREAWENSKRGANGADLAMNVVLPEVDGRIFAGAVSFKAQTRERAASEFAEIRHSPEPSRIDHVAALAQNWARLRRLGHREKNLALVLSDYPARRGRGGYAIGLDTPQSVLAICDLLRDAGYEIGSLDHDGGETTAPDLVMRALEDAAHCAELPLAEYQRLFADLPDDFARQVLAAWGAPEEDPALAKGAFRFSCIETGKLVVALQPDRGSRAERRETYHDAELAPRHAYIAFYLWLRHSRSIDTLIHLGTHGTLEWLPGKSAMLGPSCAPQVLLGATPLVYPFIANDPGEAAQAKRRAGAVTIGHMTPPLVEAGLVAEAEEIESLLDEYASAATLDPRRAKLVAETILDVAERSGLAQDCGVTRDTDRAEALARLDAWLCDVKEMRIGDGLHIFGEGLCGAAEASGLLRALAGRFVEPGPAGAPSRGRADVLPTGRNLFCIDPRHVPTRIAHDIGVRAAREVMLRHAQEHGEWPRNIVLDLWGSATIRTGGEDFAQALALMGVTPLWDNASARVCGFEILPLARRDFPRVDVTLHISGLFRDMFPGLIALYHDVVAAVAVLDEEDGSNPLAAARRDGRALERVFGAAQGSYGLGLSEAIARGETRDELGQAFLAAGGHAVSRNGESAPAREAFGERVGLADALLHVQDMAETDVLTGAAFAEFEGGFSAANAALGGSAQITHIDATRPAALKLRSLEQEIARVIRGRAANPRWLEGQMRHGHRGAAEIAETLDNLFAFAATTPHVRDAQWDIVFDSTLGAPNVRDFLLTANPRAAEAIRDMFQRAIARGLWRTRRNSVAAALEGLSL</sequence>
<dbReference type="EMBL" id="PUIV01000005">
    <property type="protein sequence ID" value="PWB94968.1"/>
    <property type="molecule type" value="Genomic_DNA"/>
</dbReference>
<dbReference type="PANTHER" id="PTHR44119">
    <property type="entry name" value="MAGNESIUM-CHELATASE SUBUNIT CHLH, CHLOROPLASTIC"/>
    <property type="match status" value="1"/>
</dbReference>
<evidence type="ECO:0000259" key="2">
    <source>
        <dbReference type="Pfam" id="PF02514"/>
    </source>
</evidence>
<feature type="region of interest" description="Disordered" evidence="1">
    <location>
        <begin position="184"/>
        <end position="234"/>
    </location>
</feature>
<dbReference type="Proteomes" id="UP000245137">
    <property type="component" value="Unassembled WGS sequence"/>
</dbReference>
<dbReference type="NCBIfam" id="NF008973">
    <property type="entry name" value="PRK12321.1"/>
    <property type="match status" value="1"/>
</dbReference>
<dbReference type="AlphaFoldDB" id="A0A2U1STN3"/>
<name>A0A2U1STN3_METSR</name>
<organism evidence="3 4">
    <name type="scientific">Methylosinus sporium</name>
    <dbReference type="NCBI Taxonomy" id="428"/>
    <lineage>
        <taxon>Bacteria</taxon>
        <taxon>Pseudomonadati</taxon>
        <taxon>Pseudomonadota</taxon>
        <taxon>Alphaproteobacteria</taxon>
        <taxon>Hyphomicrobiales</taxon>
        <taxon>Methylocystaceae</taxon>
        <taxon>Methylosinus</taxon>
    </lineage>
</organism>
<dbReference type="OrthoDB" id="9757976at2"/>
<dbReference type="InterPro" id="IPR003672">
    <property type="entry name" value="CobN/Mg_chltase"/>
</dbReference>
<gene>
    <name evidence="3" type="ORF">C5689_05885</name>
</gene>
<proteinExistence type="predicted"/>
<feature type="domain" description="CobN/magnesium chelatase" evidence="2">
    <location>
        <begin position="735"/>
        <end position="1129"/>
    </location>
</feature>
<dbReference type="Pfam" id="PF02514">
    <property type="entry name" value="CobN-Mg_chel"/>
    <property type="match status" value="2"/>
</dbReference>
<dbReference type="CDD" id="cd10150">
    <property type="entry name" value="CobN_like"/>
    <property type="match status" value="1"/>
</dbReference>
<dbReference type="PANTHER" id="PTHR44119:SF4">
    <property type="entry name" value="AEROBIC COBALTOCHELATASE SUBUNIT COBN"/>
    <property type="match status" value="1"/>
</dbReference>
<feature type="domain" description="CobN/magnesium chelatase" evidence="2">
    <location>
        <begin position="138"/>
        <end position="730"/>
    </location>
</feature>